<gene>
    <name evidence="1" type="ORF">LHA35_09200</name>
</gene>
<keyword evidence="2" id="KW-1185">Reference proteome</keyword>
<dbReference type="AlphaFoldDB" id="A0A9X1ICB5"/>
<evidence type="ECO:0000313" key="2">
    <source>
        <dbReference type="Proteomes" id="UP001139311"/>
    </source>
</evidence>
<name>A0A9X1ICB5_9PROT</name>
<accession>A0A9X1ICB5</accession>
<reference evidence="1" key="1">
    <citation type="submission" date="2021-10" db="EMBL/GenBank/DDBJ databases">
        <title>Roseicella aerolatum sp. nov., isolated from aerosols of e-waste dismantling site.</title>
        <authorList>
            <person name="Qin T."/>
        </authorList>
    </citation>
    <scope>NUCLEOTIDE SEQUENCE</scope>
    <source>
        <strain evidence="1">GB24</strain>
    </source>
</reference>
<sequence length="141" mass="14940">MSIRPFADAPRDHRLRATAGIRIARLGLERGLPYVTLIGAQVAARSALLALGGTWIRCARHDLDLLRAVAALDRQRIAGQPGTAQDLVRSTLEVLDRLLPALAASTPAPDAGRRNGQVIPAFGSGRHAAGPAARDWVGSWA</sequence>
<dbReference type="RefSeq" id="WP_226607357.1">
    <property type="nucleotide sequence ID" value="NZ_JAJAQI010000011.1"/>
</dbReference>
<proteinExistence type="predicted"/>
<organism evidence="1 2">
    <name type="scientific">Roseicella aerolata</name>
    <dbReference type="NCBI Taxonomy" id="2883479"/>
    <lineage>
        <taxon>Bacteria</taxon>
        <taxon>Pseudomonadati</taxon>
        <taxon>Pseudomonadota</taxon>
        <taxon>Alphaproteobacteria</taxon>
        <taxon>Acetobacterales</taxon>
        <taxon>Roseomonadaceae</taxon>
        <taxon>Roseicella</taxon>
    </lineage>
</organism>
<comment type="caution">
    <text evidence="1">The sequence shown here is derived from an EMBL/GenBank/DDBJ whole genome shotgun (WGS) entry which is preliminary data.</text>
</comment>
<dbReference type="EMBL" id="JAJAQI010000011">
    <property type="protein sequence ID" value="MCB4821907.1"/>
    <property type="molecule type" value="Genomic_DNA"/>
</dbReference>
<evidence type="ECO:0000313" key="1">
    <source>
        <dbReference type="EMBL" id="MCB4821907.1"/>
    </source>
</evidence>
<protein>
    <submittedName>
        <fullName evidence="1">Uncharacterized protein</fullName>
    </submittedName>
</protein>
<dbReference type="Proteomes" id="UP001139311">
    <property type="component" value="Unassembled WGS sequence"/>
</dbReference>